<dbReference type="Gene3D" id="3.30.70.870">
    <property type="entry name" value="Elongation Factor G (Translational Gtpase), domain 3"/>
    <property type="match status" value="1"/>
</dbReference>
<dbReference type="EMBL" id="CP015055">
    <property type="protein sequence ID" value="QGN14942.1"/>
    <property type="molecule type" value="Genomic_DNA"/>
</dbReference>
<accession>A0ABX6ESC6</accession>
<keyword evidence="3" id="KW-0175">Coiled coil</keyword>
<protein>
    <submittedName>
        <fullName evidence="6">Ribosome assembly protein 1</fullName>
    </submittedName>
</protein>
<dbReference type="InterPro" id="IPR000640">
    <property type="entry name" value="EFG_V-like"/>
</dbReference>
<keyword evidence="7" id="KW-1185">Reference proteome</keyword>
<dbReference type="InterPro" id="IPR020568">
    <property type="entry name" value="Ribosomal_Su5_D2-typ_SF"/>
</dbReference>
<evidence type="ECO:0000256" key="4">
    <source>
        <dbReference type="SAM" id="MobiDB-lite"/>
    </source>
</evidence>
<dbReference type="Pfam" id="PF03144">
    <property type="entry name" value="GTP_EFTU_D2"/>
    <property type="match status" value="1"/>
</dbReference>
<dbReference type="Pfam" id="PF25118">
    <property type="entry name" value="EFL1"/>
    <property type="match status" value="1"/>
</dbReference>
<dbReference type="InterPro" id="IPR014721">
    <property type="entry name" value="Ribsml_uS5_D2-typ_fold_subgr"/>
</dbReference>
<dbReference type="Gene3D" id="2.40.30.10">
    <property type="entry name" value="Translation factors"/>
    <property type="match status" value="1"/>
</dbReference>
<sequence>MSRAGPETSKRLQQNPSCIRNICILAHVDHGKTSLSDSLLASNGIISQKLAGKVRYLDSRPDEQLRGITMESSAISLYFRVLRKQEGSDKPLVNEHLINLIDSPGHIDFSSEVSAASRLCDGAVVLVDVVEGVCSQTVTVLRQCWIEKLKPILVLNKIDRLISELQLTPQEAYIHLSKVIEQVNSVIGSFYAGERSLEDESWRERLEQNVDAQYEEKDDSDLYFNPMDNNVIFASAVDGWGFNIGRFAKFYEEKLGAKRENLQKVLWGDFYMDPKTKKIINSKGLKGRSLKPLFVSLILDNIWKIYDNVLNQHDSEMLNKITKALNITIQPRDLRSKDHKGLLRTIMGQWIPVSTAVLLSVVENLPSPVDSQNERIDSILGNSVGYELADKKLIEGMKKCDKHAPVSAYVSKMLSIPKEELPLQSLSGSQNTDSVIERSRRAREEAMKIAKQAEMQSNLEKLRLAENQPEPETNHKSKQDKDNDDDLFARAADSTLTPDVDVIKANAIKSKLLSRSTDNDEIKVVTEPAPAFDLGINFEYEEDEDDKLHSNLSTGEKEGEIPQFVPQDIDPNDPLASLFEYTDEDPFAAASAENDASANAEQELSEELDMEDSNEVLIAFARLYSGTLKVGSKISVLGPKFNPAFPTEHIQTAEITSLYLFMGRDLVPLEECPAGNIVGIGGLAGKLLKNGTLIEPGIAGVNLAGVHLHTQPIVQVALEPVNPTQMNHLVHGLKLLNQADPCVETYVTDNGEHILCTAGELHLERCLKDLRERFAGIEITSSEPAIPYKETFISVPDLDRPVSTKLGRGYAEGYLANWKMRFRVLPLPEVVIKLLLDHEQVLKELNDETVSPQNKEEKLQIILNALKSAFEQAEKQNDATEWLDISEKYVDNIVAFGPKQSGSNILVDNTNSISNLIGRTGKFEYEYSILNGFELAVNEGPLAKEQVQGMCIVLDELREMTNEEMDKIEETGYQTSVPNFSGRLITKTRDLTHQAMMEWSPRLMWAMYTCDIQASVDVLGKVYAVVQQRRGRITSEELKEGTPFFQIEARIPVVEAFGFSEDIRKKTSGAAQPQLVFAGFETIDLDPFWVPKTEEELEEMGEFADKENIARKHMNSIRRKKGLFVDEKVIQNAEKQRTLKRN</sequence>
<gene>
    <name evidence="6" type="primary">RIA1</name>
    <name evidence="6" type="ORF">FIM1_1617</name>
</gene>
<evidence type="ECO:0000256" key="3">
    <source>
        <dbReference type="SAM" id="Coils"/>
    </source>
</evidence>
<dbReference type="InterPro" id="IPR027417">
    <property type="entry name" value="P-loop_NTPase"/>
</dbReference>
<dbReference type="CDD" id="cd16268">
    <property type="entry name" value="EF2_II"/>
    <property type="match status" value="1"/>
</dbReference>
<evidence type="ECO:0000313" key="6">
    <source>
        <dbReference type="EMBL" id="QGN14942.1"/>
    </source>
</evidence>
<dbReference type="InterPro" id="IPR004161">
    <property type="entry name" value="EFTu-like_2"/>
</dbReference>
<dbReference type="PANTHER" id="PTHR42908">
    <property type="entry name" value="TRANSLATION ELONGATION FACTOR-RELATED"/>
    <property type="match status" value="1"/>
</dbReference>
<feature type="coiled-coil region" evidence="3">
    <location>
        <begin position="856"/>
        <end position="883"/>
    </location>
</feature>
<name>A0ABX6ESC6_KLUMA</name>
<organism evidence="6 7">
    <name type="scientific">Kluyveromyces marxianus</name>
    <name type="common">Yeast</name>
    <name type="synonym">Candida kefyr</name>
    <dbReference type="NCBI Taxonomy" id="4911"/>
    <lineage>
        <taxon>Eukaryota</taxon>
        <taxon>Fungi</taxon>
        <taxon>Dikarya</taxon>
        <taxon>Ascomycota</taxon>
        <taxon>Saccharomycotina</taxon>
        <taxon>Saccharomycetes</taxon>
        <taxon>Saccharomycetales</taxon>
        <taxon>Saccharomycetaceae</taxon>
        <taxon>Kluyveromyces</taxon>
    </lineage>
</organism>
<feature type="region of interest" description="Disordered" evidence="4">
    <location>
        <begin position="424"/>
        <end position="443"/>
    </location>
</feature>
<dbReference type="NCBIfam" id="TIGR00231">
    <property type="entry name" value="small_GTP"/>
    <property type="match status" value="1"/>
</dbReference>
<dbReference type="InterPro" id="IPR000795">
    <property type="entry name" value="T_Tr_GTP-bd_dom"/>
</dbReference>
<dbReference type="CDD" id="cd16261">
    <property type="entry name" value="EF2_snRNP_III"/>
    <property type="match status" value="1"/>
</dbReference>
<dbReference type="Pfam" id="PF14492">
    <property type="entry name" value="EFG_III"/>
    <property type="match status" value="1"/>
</dbReference>
<dbReference type="CDD" id="cd04096">
    <property type="entry name" value="eEF2_snRNP_like_C"/>
    <property type="match status" value="1"/>
</dbReference>
<dbReference type="Pfam" id="PF00679">
    <property type="entry name" value="EFG_C"/>
    <property type="match status" value="1"/>
</dbReference>
<evidence type="ECO:0000256" key="2">
    <source>
        <dbReference type="ARBA" id="ARBA00023134"/>
    </source>
</evidence>
<dbReference type="Proteomes" id="UP000422736">
    <property type="component" value="Chromosome 2"/>
</dbReference>
<keyword evidence="1" id="KW-0547">Nucleotide-binding</keyword>
<dbReference type="PRINTS" id="PR00315">
    <property type="entry name" value="ELONGATNFCT"/>
</dbReference>
<dbReference type="InterPro" id="IPR005225">
    <property type="entry name" value="Small_GTP-bd"/>
</dbReference>
<dbReference type="CDD" id="cd01885">
    <property type="entry name" value="EF2"/>
    <property type="match status" value="1"/>
</dbReference>
<evidence type="ECO:0000259" key="5">
    <source>
        <dbReference type="PROSITE" id="PS51722"/>
    </source>
</evidence>
<dbReference type="PANTHER" id="PTHR42908:SF3">
    <property type="entry name" value="ELONGATION FACTOR-LIKE GTPASE 1"/>
    <property type="match status" value="1"/>
</dbReference>
<proteinExistence type="predicted"/>
<dbReference type="Gene3D" id="3.30.230.10">
    <property type="match status" value="1"/>
</dbReference>
<dbReference type="SUPFAM" id="SSF54980">
    <property type="entry name" value="EF-G C-terminal domain-like"/>
    <property type="match status" value="2"/>
</dbReference>
<dbReference type="SUPFAM" id="SSF54211">
    <property type="entry name" value="Ribosomal protein S5 domain 2-like"/>
    <property type="match status" value="1"/>
</dbReference>
<dbReference type="Gene3D" id="3.40.50.300">
    <property type="entry name" value="P-loop containing nucleotide triphosphate hydrolases"/>
    <property type="match status" value="1"/>
</dbReference>
<dbReference type="Gene3D" id="3.90.1430.10">
    <property type="entry name" value="Yeast translation eEF2 (G' domain)"/>
    <property type="match status" value="1"/>
</dbReference>
<keyword evidence="2" id="KW-0342">GTP-binding</keyword>
<dbReference type="InterPro" id="IPR009000">
    <property type="entry name" value="Transl_B-barrel_sf"/>
</dbReference>
<dbReference type="SMART" id="SM00838">
    <property type="entry name" value="EFG_C"/>
    <property type="match status" value="1"/>
</dbReference>
<feature type="domain" description="Tr-type G" evidence="5">
    <location>
        <begin position="17"/>
        <end position="262"/>
    </location>
</feature>
<evidence type="ECO:0000256" key="1">
    <source>
        <dbReference type="ARBA" id="ARBA00022741"/>
    </source>
</evidence>
<dbReference type="Gene3D" id="3.30.70.240">
    <property type="match status" value="1"/>
</dbReference>
<dbReference type="CDD" id="cd01681">
    <property type="entry name" value="aeEF2_snRNP_like_IV"/>
    <property type="match status" value="1"/>
</dbReference>
<dbReference type="InterPro" id="IPR041095">
    <property type="entry name" value="EFG_II"/>
</dbReference>
<evidence type="ECO:0000313" key="7">
    <source>
        <dbReference type="Proteomes" id="UP000422736"/>
    </source>
</evidence>
<dbReference type="PROSITE" id="PS51722">
    <property type="entry name" value="G_TR_2"/>
    <property type="match status" value="1"/>
</dbReference>
<feature type="compositionally biased region" description="Polar residues" evidence="4">
    <location>
        <begin position="424"/>
        <end position="434"/>
    </location>
</feature>
<reference evidence="6 7" key="1">
    <citation type="submission" date="2016-03" db="EMBL/GenBank/DDBJ databases">
        <title>How can Kluyveromyces marxianus grow so fast - potential evolutionary course in Saccharomyces Complex revealed by comparative genomics.</title>
        <authorList>
            <person name="Mo W."/>
            <person name="Lu W."/>
            <person name="Yang X."/>
            <person name="Qi J."/>
            <person name="Lv H."/>
        </authorList>
    </citation>
    <scope>NUCLEOTIDE SEQUENCE [LARGE SCALE GENOMIC DNA]</scope>
    <source>
        <strain evidence="6 7">FIM1</strain>
    </source>
</reference>
<dbReference type="SUPFAM" id="SSF52540">
    <property type="entry name" value="P-loop containing nucleoside triphosphate hydrolases"/>
    <property type="match status" value="1"/>
</dbReference>
<dbReference type="Pfam" id="PF00009">
    <property type="entry name" value="GTP_EFTU"/>
    <property type="match status" value="1"/>
</dbReference>
<dbReference type="InterPro" id="IPR035647">
    <property type="entry name" value="EFG_III/V"/>
</dbReference>
<dbReference type="InterPro" id="IPR056752">
    <property type="entry name" value="EFL1"/>
</dbReference>
<dbReference type="SUPFAM" id="SSF50447">
    <property type="entry name" value="Translation proteins"/>
    <property type="match status" value="1"/>
</dbReference>